<dbReference type="STRING" id="990268.JCM19235_2670"/>
<proteinExistence type="predicted"/>
<gene>
    <name evidence="2" type="ORF">JCM19235_2670</name>
</gene>
<dbReference type="EMBL" id="BBMR01000003">
    <property type="protein sequence ID" value="GAL19247.1"/>
    <property type="molecule type" value="Genomic_DNA"/>
</dbReference>
<evidence type="ECO:0000256" key="1">
    <source>
        <dbReference type="SAM" id="Phobius"/>
    </source>
</evidence>
<evidence type="ECO:0000313" key="3">
    <source>
        <dbReference type="Proteomes" id="UP000029228"/>
    </source>
</evidence>
<protein>
    <submittedName>
        <fullName evidence="2">Uncharacterized protein</fullName>
    </submittedName>
</protein>
<keyword evidence="1" id="KW-0472">Membrane</keyword>
<keyword evidence="1" id="KW-1133">Transmembrane helix</keyword>
<keyword evidence="1" id="KW-0812">Transmembrane</keyword>
<evidence type="ECO:0000313" key="2">
    <source>
        <dbReference type="EMBL" id="GAL19247.1"/>
    </source>
</evidence>
<keyword evidence="3" id="KW-1185">Reference proteome</keyword>
<dbReference type="Proteomes" id="UP000029228">
    <property type="component" value="Unassembled WGS sequence"/>
</dbReference>
<dbReference type="AlphaFoldDB" id="A0A090SIG1"/>
<organism evidence="2 3">
    <name type="scientific">Vibrio maritimus</name>
    <dbReference type="NCBI Taxonomy" id="990268"/>
    <lineage>
        <taxon>Bacteria</taxon>
        <taxon>Pseudomonadati</taxon>
        <taxon>Pseudomonadota</taxon>
        <taxon>Gammaproteobacteria</taxon>
        <taxon>Vibrionales</taxon>
        <taxon>Vibrionaceae</taxon>
        <taxon>Vibrio</taxon>
    </lineage>
</organism>
<reference evidence="2 3" key="1">
    <citation type="submission" date="2014-09" db="EMBL/GenBank/DDBJ databases">
        <title>Vibrio maritimus JCM 19235. (C45) whole genome shotgun sequence.</title>
        <authorList>
            <person name="Sawabe T."/>
            <person name="Meirelles P."/>
            <person name="Nakanishi M."/>
            <person name="Sayaka M."/>
            <person name="Hattori M."/>
            <person name="Ohkuma M."/>
        </authorList>
    </citation>
    <scope>NUCLEOTIDE SEQUENCE [LARGE SCALE GENOMIC DNA]</scope>
    <source>
        <strain evidence="3">JCM19235</strain>
    </source>
</reference>
<name>A0A090SIG1_9VIBR</name>
<sequence length="44" mass="4981">MQEQHKGIWIAYILSLFTPFTLLISGVIAIVYAGYRLIKAKIVT</sequence>
<comment type="caution">
    <text evidence="2">The sequence shown here is derived from an EMBL/GenBank/DDBJ whole genome shotgun (WGS) entry which is preliminary data.</text>
</comment>
<accession>A0A090SIG1</accession>
<feature type="transmembrane region" description="Helical" evidence="1">
    <location>
        <begin position="12"/>
        <end position="35"/>
    </location>
</feature>